<evidence type="ECO:0000313" key="2">
    <source>
        <dbReference type="EMBL" id="KAG5198536.1"/>
    </source>
</evidence>
<dbReference type="EMBL" id="JAEMGP010000017">
    <property type="protein sequence ID" value="KAG5198536.1"/>
    <property type="molecule type" value="Genomic_DNA"/>
</dbReference>
<comment type="caution">
    <text evidence="2">The sequence shown here is derived from an EMBL/GenBank/DDBJ whole genome shotgun (WGS) entry which is preliminary data.</text>
</comment>
<accession>A0A836CX12</accession>
<protein>
    <recommendedName>
        <fullName evidence="4">40S ribosomal protein S25</fullName>
    </recommendedName>
</protein>
<dbReference type="Proteomes" id="UP000664991">
    <property type="component" value="Chromosome 17"/>
</dbReference>
<dbReference type="AlphaFoldDB" id="A0A836CX12"/>
<reference evidence="2 3" key="1">
    <citation type="submission" date="2020-12" db="EMBL/GenBank/DDBJ databases">
        <title>De novo assembly of Tibetan sheep genome.</title>
        <authorList>
            <person name="Li X."/>
        </authorList>
    </citation>
    <scope>NUCLEOTIDE SEQUENCE [LARGE SCALE GENOMIC DNA]</scope>
    <source>
        <tissue evidence="2">Heart</tissue>
    </source>
</reference>
<proteinExistence type="predicted"/>
<name>A0A836CX12_SHEEP</name>
<evidence type="ECO:0008006" key="4">
    <source>
        <dbReference type="Google" id="ProtNLM"/>
    </source>
</evidence>
<organism evidence="2 3">
    <name type="scientific">Ovis aries</name>
    <name type="common">Sheep</name>
    <dbReference type="NCBI Taxonomy" id="9940"/>
    <lineage>
        <taxon>Eukaryota</taxon>
        <taxon>Metazoa</taxon>
        <taxon>Chordata</taxon>
        <taxon>Craniata</taxon>
        <taxon>Vertebrata</taxon>
        <taxon>Euteleostomi</taxon>
        <taxon>Mammalia</taxon>
        <taxon>Eutheria</taxon>
        <taxon>Laurasiatheria</taxon>
        <taxon>Artiodactyla</taxon>
        <taxon>Ruminantia</taxon>
        <taxon>Pecora</taxon>
        <taxon>Bovidae</taxon>
        <taxon>Caprinae</taxon>
        <taxon>Ovis</taxon>
    </lineage>
</organism>
<evidence type="ECO:0000256" key="1">
    <source>
        <dbReference type="SAM" id="MobiDB-lite"/>
    </source>
</evidence>
<sequence>MSPKDDKKKKDARKSAKKDKDPVNQSRGMAKKNWSKGEKAEALKDTSSLCLLVLSASRQLVGGWVSQMKFIQGSTSTWQCDVWDNAVSQGINGALAHLKLFRAKLPIQVPRLNVILHPVDTRSNHEHTNQIIENDCLLSHKYFQSLQKHNAAVCLCDKLFI</sequence>
<gene>
    <name evidence="2" type="ORF">JEQ12_007132</name>
</gene>
<evidence type="ECO:0000313" key="3">
    <source>
        <dbReference type="Proteomes" id="UP000664991"/>
    </source>
</evidence>
<feature type="region of interest" description="Disordered" evidence="1">
    <location>
        <begin position="1"/>
        <end position="39"/>
    </location>
</feature>